<gene>
    <name evidence="1" type="ORF">LIER_26102</name>
</gene>
<reference evidence="1 2" key="1">
    <citation type="submission" date="2024-01" db="EMBL/GenBank/DDBJ databases">
        <title>The complete chloroplast genome sequence of Lithospermum erythrorhizon: insights into the phylogenetic relationship among Boraginaceae species and the maternal lineages of purple gromwells.</title>
        <authorList>
            <person name="Okada T."/>
            <person name="Watanabe K."/>
        </authorList>
    </citation>
    <scope>NUCLEOTIDE SEQUENCE [LARGE SCALE GENOMIC DNA]</scope>
</reference>
<comment type="caution">
    <text evidence="1">The sequence shown here is derived from an EMBL/GenBank/DDBJ whole genome shotgun (WGS) entry which is preliminary data.</text>
</comment>
<name>A0AAV3R783_LITER</name>
<protein>
    <submittedName>
        <fullName evidence="1">Uncharacterized protein</fullName>
    </submittedName>
</protein>
<proteinExistence type="predicted"/>
<organism evidence="1 2">
    <name type="scientific">Lithospermum erythrorhizon</name>
    <name type="common">Purple gromwell</name>
    <name type="synonym">Lithospermum officinale var. erythrorhizon</name>
    <dbReference type="NCBI Taxonomy" id="34254"/>
    <lineage>
        <taxon>Eukaryota</taxon>
        <taxon>Viridiplantae</taxon>
        <taxon>Streptophyta</taxon>
        <taxon>Embryophyta</taxon>
        <taxon>Tracheophyta</taxon>
        <taxon>Spermatophyta</taxon>
        <taxon>Magnoliopsida</taxon>
        <taxon>eudicotyledons</taxon>
        <taxon>Gunneridae</taxon>
        <taxon>Pentapetalae</taxon>
        <taxon>asterids</taxon>
        <taxon>lamiids</taxon>
        <taxon>Boraginales</taxon>
        <taxon>Boraginaceae</taxon>
        <taxon>Boraginoideae</taxon>
        <taxon>Lithospermeae</taxon>
        <taxon>Lithospermum</taxon>
    </lineage>
</organism>
<accession>A0AAV3R783</accession>
<dbReference type="AlphaFoldDB" id="A0AAV3R783"/>
<dbReference type="EMBL" id="BAABME010008034">
    <property type="protein sequence ID" value="GAA0172244.1"/>
    <property type="molecule type" value="Genomic_DNA"/>
</dbReference>
<dbReference type="Proteomes" id="UP001454036">
    <property type="component" value="Unassembled WGS sequence"/>
</dbReference>
<evidence type="ECO:0000313" key="1">
    <source>
        <dbReference type="EMBL" id="GAA0172244.1"/>
    </source>
</evidence>
<sequence length="81" mass="8895">MVASIETPTPNNIEYEGGRYDDDGALHVEAVMSVKGYQGGWRVRSSSGAATYRSRSLTNRRLFQVKLGEDPNFAEKKSPSG</sequence>
<evidence type="ECO:0000313" key="2">
    <source>
        <dbReference type="Proteomes" id="UP001454036"/>
    </source>
</evidence>
<keyword evidence="2" id="KW-1185">Reference proteome</keyword>